<dbReference type="EMBL" id="VYYT01000510">
    <property type="protein sequence ID" value="KAK2733267.1"/>
    <property type="molecule type" value="Genomic_DNA"/>
</dbReference>
<evidence type="ECO:0000313" key="2">
    <source>
        <dbReference type="EMBL" id="KAK2733267.1"/>
    </source>
</evidence>
<feature type="region of interest" description="Disordered" evidence="1">
    <location>
        <begin position="83"/>
        <end position="111"/>
    </location>
</feature>
<protein>
    <submittedName>
        <fullName evidence="2">Uncharacterized protein</fullName>
    </submittedName>
</protein>
<sequence length="148" mass="15831">MTGLQALRGVAVQPDHPSPAANIAPCSNTRRTPPDRLPVPHRTVAWPGPTGQVRTGNVVLLARFSSSGCTQGSRDGEVRIAVASNTGHRASRTSVPYKSAEKKPNSLTDPSSPYPRHIYAHDHPIFVANAQQCMSTTSLASRAHVTVY</sequence>
<proteinExistence type="predicted"/>
<accession>A0AAE0D071</accession>
<dbReference type="Proteomes" id="UP001281614">
    <property type="component" value="Unassembled WGS sequence"/>
</dbReference>
<feature type="compositionally biased region" description="Polar residues" evidence="1">
    <location>
        <begin position="83"/>
        <end position="96"/>
    </location>
</feature>
<keyword evidence="3" id="KW-1185">Reference proteome</keyword>
<dbReference type="AlphaFoldDB" id="A0AAE0D071"/>
<evidence type="ECO:0000313" key="3">
    <source>
        <dbReference type="Proteomes" id="UP001281614"/>
    </source>
</evidence>
<name>A0AAE0D071_COLKA</name>
<comment type="caution">
    <text evidence="2">The sequence shown here is derived from an EMBL/GenBank/DDBJ whole genome shotgun (WGS) entry which is preliminary data.</text>
</comment>
<organism evidence="2 3">
    <name type="scientific">Colletotrichum kahawae</name>
    <name type="common">Coffee berry disease fungus</name>
    <dbReference type="NCBI Taxonomy" id="34407"/>
    <lineage>
        <taxon>Eukaryota</taxon>
        <taxon>Fungi</taxon>
        <taxon>Dikarya</taxon>
        <taxon>Ascomycota</taxon>
        <taxon>Pezizomycotina</taxon>
        <taxon>Sordariomycetes</taxon>
        <taxon>Hypocreomycetidae</taxon>
        <taxon>Glomerellales</taxon>
        <taxon>Glomerellaceae</taxon>
        <taxon>Colletotrichum</taxon>
        <taxon>Colletotrichum gloeosporioides species complex</taxon>
    </lineage>
</organism>
<evidence type="ECO:0000256" key="1">
    <source>
        <dbReference type="SAM" id="MobiDB-lite"/>
    </source>
</evidence>
<gene>
    <name evidence="2" type="ORF">CKAH01_08401</name>
</gene>
<reference evidence="2" key="1">
    <citation type="submission" date="2023-02" db="EMBL/GenBank/DDBJ databases">
        <title>Colletotrichum kahawae CIFC_Que2 genome sequencing and assembly.</title>
        <authorList>
            <person name="Baroncelli R."/>
        </authorList>
    </citation>
    <scope>NUCLEOTIDE SEQUENCE</scope>
    <source>
        <strain evidence="2">CIFC_Que2</strain>
    </source>
</reference>
<feature type="region of interest" description="Disordered" evidence="1">
    <location>
        <begin position="1"/>
        <end position="51"/>
    </location>
</feature>